<dbReference type="Proteomes" id="UP000824165">
    <property type="component" value="Unassembled WGS sequence"/>
</dbReference>
<protein>
    <submittedName>
        <fullName evidence="2">Helix-turn-helix transcriptional regulator</fullName>
    </submittedName>
</protein>
<dbReference type="EMBL" id="DVLU01000011">
    <property type="protein sequence ID" value="HIT84543.1"/>
    <property type="molecule type" value="Genomic_DNA"/>
</dbReference>
<organism evidence="2 3">
    <name type="scientific">Candidatus Ornithomonoglobus intestinigallinarum</name>
    <dbReference type="NCBI Taxonomy" id="2840894"/>
    <lineage>
        <taxon>Bacteria</taxon>
        <taxon>Bacillati</taxon>
        <taxon>Bacillota</taxon>
        <taxon>Clostridia</taxon>
        <taxon>Candidatus Ornithomonoglobus</taxon>
    </lineage>
</organism>
<name>A0A9D1KNI1_9FIRM</name>
<evidence type="ECO:0000259" key="1">
    <source>
        <dbReference type="PROSITE" id="PS50943"/>
    </source>
</evidence>
<accession>A0A9D1KNI1</accession>
<comment type="caution">
    <text evidence="2">The sequence shown here is derived from an EMBL/GenBank/DDBJ whole genome shotgun (WGS) entry which is preliminary data.</text>
</comment>
<gene>
    <name evidence="2" type="ORF">IAA60_01425</name>
</gene>
<reference evidence="2" key="1">
    <citation type="submission" date="2020-10" db="EMBL/GenBank/DDBJ databases">
        <authorList>
            <person name="Gilroy R."/>
        </authorList>
    </citation>
    <scope>NUCLEOTIDE SEQUENCE</scope>
    <source>
        <strain evidence="2">CHK181-108</strain>
    </source>
</reference>
<dbReference type="Pfam" id="PF01381">
    <property type="entry name" value="HTH_3"/>
    <property type="match status" value="1"/>
</dbReference>
<dbReference type="SUPFAM" id="SSF47413">
    <property type="entry name" value="lambda repressor-like DNA-binding domains"/>
    <property type="match status" value="1"/>
</dbReference>
<sequence length="97" mass="10836">MATSWKDYKKTLDLSPEEQSEIDFTVELIGKVIEAREEKGLTQEELSKLCGVKQPVIARLEKAVHSPQVNTLMKILKPLGYTLTIVPSGSNESVKHL</sequence>
<dbReference type="PROSITE" id="PS50943">
    <property type="entry name" value="HTH_CROC1"/>
    <property type="match status" value="1"/>
</dbReference>
<proteinExistence type="predicted"/>
<feature type="domain" description="HTH cro/C1-type" evidence="1">
    <location>
        <begin position="32"/>
        <end position="86"/>
    </location>
</feature>
<dbReference type="CDD" id="cd00093">
    <property type="entry name" value="HTH_XRE"/>
    <property type="match status" value="1"/>
</dbReference>
<dbReference type="GO" id="GO:0003677">
    <property type="term" value="F:DNA binding"/>
    <property type="evidence" value="ECO:0007669"/>
    <property type="project" value="InterPro"/>
</dbReference>
<evidence type="ECO:0000313" key="3">
    <source>
        <dbReference type="Proteomes" id="UP000824165"/>
    </source>
</evidence>
<evidence type="ECO:0000313" key="2">
    <source>
        <dbReference type="EMBL" id="HIT84543.1"/>
    </source>
</evidence>
<dbReference type="Gene3D" id="1.10.260.40">
    <property type="entry name" value="lambda repressor-like DNA-binding domains"/>
    <property type="match status" value="1"/>
</dbReference>
<reference evidence="2" key="2">
    <citation type="journal article" date="2021" name="PeerJ">
        <title>Extensive microbial diversity within the chicken gut microbiome revealed by metagenomics and culture.</title>
        <authorList>
            <person name="Gilroy R."/>
            <person name="Ravi A."/>
            <person name="Getino M."/>
            <person name="Pursley I."/>
            <person name="Horton D.L."/>
            <person name="Alikhan N.F."/>
            <person name="Baker D."/>
            <person name="Gharbi K."/>
            <person name="Hall N."/>
            <person name="Watson M."/>
            <person name="Adriaenssens E.M."/>
            <person name="Foster-Nyarko E."/>
            <person name="Jarju S."/>
            <person name="Secka A."/>
            <person name="Antonio M."/>
            <person name="Oren A."/>
            <person name="Chaudhuri R.R."/>
            <person name="La Ragione R."/>
            <person name="Hildebrand F."/>
            <person name="Pallen M.J."/>
        </authorList>
    </citation>
    <scope>NUCLEOTIDE SEQUENCE</scope>
    <source>
        <strain evidence="2">CHK181-108</strain>
    </source>
</reference>
<dbReference type="InterPro" id="IPR010982">
    <property type="entry name" value="Lambda_DNA-bd_dom_sf"/>
</dbReference>
<dbReference type="AlphaFoldDB" id="A0A9D1KNI1"/>
<dbReference type="SMART" id="SM00530">
    <property type="entry name" value="HTH_XRE"/>
    <property type="match status" value="1"/>
</dbReference>
<dbReference type="InterPro" id="IPR001387">
    <property type="entry name" value="Cro/C1-type_HTH"/>
</dbReference>